<comment type="caution">
    <text evidence="7">The sequence shown here is derived from an EMBL/GenBank/DDBJ whole genome shotgun (WGS) entry which is preliminary data.</text>
</comment>
<dbReference type="Proteomes" id="UP000245634">
    <property type="component" value="Unassembled WGS sequence"/>
</dbReference>
<keyword evidence="5" id="KW-0482">Metalloprotease</keyword>
<organism evidence="7 8">
    <name type="scientific">Tumebacillus permanentifrigoris</name>
    <dbReference type="NCBI Taxonomy" id="378543"/>
    <lineage>
        <taxon>Bacteria</taxon>
        <taxon>Bacillati</taxon>
        <taxon>Bacillota</taxon>
        <taxon>Bacilli</taxon>
        <taxon>Bacillales</taxon>
        <taxon>Alicyclobacillaceae</taxon>
        <taxon>Tumebacillus</taxon>
    </lineage>
</organism>
<keyword evidence="8" id="KW-1185">Reference proteome</keyword>
<dbReference type="AlphaFoldDB" id="A0A316D3N6"/>
<evidence type="ECO:0000256" key="4">
    <source>
        <dbReference type="ARBA" id="ARBA00022833"/>
    </source>
</evidence>
<reference evidence="7 8" key="1">
    <citation type="submission" date="2018-05" db="EMBL/GenBank/DDBJ databases">
        <title>Genomic Encyclopedia of Type Strains, Phase IV (KMG-IV): sequencing the most valuable type-strain genomes for metagenomic binning, comparative biology and taxonomic classification.</title>
        <authorList>
            <person name="Goeker M."/>
        </authorList>
    </citation>
    <scope>NUCLEOTIDE SEQUENCE [LARGE SCALE GENOMIC DNA]</scope>
    <source>
        <strain evidence="7 8">DSM 18773</strain>
    </source>
</reference>
<dbReference type="PANTHER" id="PTHR34858:SF1">
    <property type="entry name" value="CYSO-CYSTEINE PEPTIDASE"/>
    <property type="match status" value="1"/>
</dbReference>
<evidence type="ECO:0000313" key="7">
    <source>
        <dbReference type="EMBL" id="PWK06278.1"/>
    </source>
</evidence>
<dbReference type="Gene3D" id="3.40.140.10">
    <property type="entry name" value="Cytidine Deaminase, domain 2"/>
    <property type="match status" value="1"/>
</dbReference>
<evidence type="ECO:0000256" key="5">
    <source>
        <dbReference type="ARBA" id="ARBA00023049"/>
    </source>
</evidence>
<dbReference type="InterPro" id="IPR028090">
    <property type="entry name" value="JAB_dom_prok"/>
</dbReference>
<dbReference type="InterPro" id="IPR051929">
    <property type="entry name" value="VirAsm_ModProt"/>
</dbReference>
<proteinExistence type="predicted"/>
<evidence type="ECO:0000313" key="8">
    <source>
        <dbReference type="Proteomes" id="UP000245634"/>
    </source>
</evidence>
<evidence type="ECO:0000256" key="2">
    <source>
        <dbReference type="ARBA" id="ARBA00022723"/>
    </source>
</evidence>
<evidence type="ECO:0000256" key="1">
    <source>
        <dbReference type="ARBA" id="ARBA00022670"/>
    </source>
</evidence>
<feature type="domain" description="JAB" evidence="6">
    <location>
        <begin position="7"/>
        <end position="81"/>
    </location>
</feature>
<name>A0A316D3N6_9BACL</name>
<dbReference type="SUPFAM" id="SSF102712">
    <property type="entry name" value="JAB1/MPN domain"/>
    <property type="match status" value="1"/>
</dbReference>
<dbReference type="PANTHER" id="PTHR34858">
    <property type="entry name" value="CYSO-CYSTEINE PEPTIDASE"/>
    <property type="match status" value="1"/>
</dbReference>
<dbReference type="GO" id="GO:0008235">
    <property type="term" value="F:metalloexopeptidase activity"/>
    <property type="evidence" value="ECO:0007669"/>
    <property type="project" value="TreeGrafter"/>
</dbReference>
<keyword evidence="3" id="KW-0378">Hydrolase</keyword>
<keyword evidence="1" id="KW-0645">Protease</keyword>
<sequence>MWSGHGRDVRTWTFLPNAAQDRLVRYAVQPQDWIAVLRAVSSRGEIPLALVHSHPTTPAVPSDYDQSHWHYPDLWCVIFSFAGETPQCNAYKFGK</sequence>
<dbReference type="Pfam" id="PF14464">
    <property type="entry name" value="Prok-JAB"/>
    <property type="match status" value="1"/>
</dbReference>
<accession>A0A316D3N6</accession>
<gene>
    <name evidence="7" type="ORF">C7459_12041</name>
</gene>
<evidence type="ECO:0000256" key="3">
    <source>
        <dbReference type="ARBA" id="ARBA00022801"/>
    </source>
</evidence>
<dbReference type="GO" id="GO:0008270">
    <property type="term" value="F:zinc ion binding"/>
    <property type="evidence" value="ECO:0007669"/>
    <property type="project" value="TreeGrafter"/>
</dbReference>
<dbReference type="EMBL" id="QGGL01000020">
    <property type="protein sequence ID" value="PWK06278.1"/>
    <property type="molecule type" value="Genomic_DNA"/>
</dbReference>
<keyword evidence="2" id="KW-0479">Metal-binding</keyword>
<keyword evidence="4" id="KW-0862">Zinc</keyword>
<evidence type="ECO:0000259" key="6">
    <source>
        <dbReference type="Pfam" id="PF14464"/>
    </source>
</evidence>
<dbReference type="GO" id="GO:0006508">
    <property type="term" value="P:proteolysis"/>
    <property type="evidence" value="ECO:0007669"/>
    <property type="project" value="UniProtKB-KW"/>
</dbReference>
<protein>
    <submittedName>
        <fullName evidence="7">JAB domain-containing protein similar to deubiquitination enzymes</fullName>
    </submittedName>
</protein>